<feature type="transmembrane region" description="Helical" evidence="1">
    <location>
        <begin position="72"/>
        <end position="94"/>
    </location>
</feature>
<accession>A0A8J5QUD2</accession>
<gene>
    <name evidence="2" type="ORF">J8A68_000202</name>
</gene>
<dbReference type="GeneID" id="73467003"/>
<name>A0A8J5QUD2_9ASCO</name>
<dbReference type="EMBL" id="JAGSYN010000027">
    <property type="protein sequence ID" value="KAG7666249.1"/>
    <property type="molecule type" value="Genomic_DNA"/>
</dbReference>
<reference evidence="2 3" key="1">
    <citation type="journal article" date="2021" name="DNA Res.">
        <title>Genome analysis of Candida subhashii reveals its hybrid nature and dual mitochondrial genome conformations.</title>
        <authorList>
            <person name="Mixao V."/>
            <person name="Hegedusova E."/>
            <person name="Saus E."/>
            <person name="Pryszcz L.P."/>
            <person name="Cillingova A."/>
            <person name="Nosek J."/>
            <person name="Gabaldon T."/>
        </authorList>
    </citation>
    <scope>NUCLEOTIDE SEQUENCE [LARGE SCALE GENOMIC DNA]</scope>
    <source>
        <strain evidence="2 3">CBS 10753</strain>
    </source>
</reference>
<keyword evidence="1" id="KW-0472">Membrane</keyword>
<sequence length="380" mass="43588">MGQSMMGVLIVMIINPKNRLNEIVGKMVFLFDIVVVVLTTLVLACTITAGIYNDFDAWPEIKDVDLNEIPTSVSILFTCSTVLNIVIFVCTRYLRSRKFSDNIHVEEYNLAELSPYQKHGWAKLIDLNKKHNSGTSGSHVLSLMENYTNTKLPGMKCKVLRVFRDGNVNDQTAPKQPLEKSKERPEFNKRTLSTAFNQLDREETLFSTKTLTNSVDNLKELEERYKPLSKNQLKKLAKKSKQQKQLDDLKSLENNTEKFYQELITTEALVMITVIEEFDLAERIPGSAGRLLSKWFGKDSRFPLLCIKFGLLGFHWPFKRSTFYCSQTKKPVARATAVLSAISNWNRWNEKCTVLLDPMYTDRDFEAGIDYSGWIKINLP</sequence>
<keyword evidence="3" id="KW-1185">Reference proteome</keyword>
<proteinExistence type="predicted"/>
<keyword evidence="1" id="KW-0812">Transmembrane</keyword>
<dbReference type="Proteomes" id="UP000694255">
    <property type="component" value="Unassembled WGS sequence"/>
</dbReference>
<dbReference type="OrthoDB" id="10061051at2759"/>
<organism evidence="2 3">
    <name type="scientific">[Candida] subhashii</name>
    <dbReference type="NCBI Taxonomy" id="561895"/>
    <lineage>
        <taxon>Eukaryota</taxon>
        <taxon>Fungi</taxon>
        <taxon>Dikarya</taxon>
        <taxon>Ascomycota</taxon>
        <taxon>Saccharomycotina</taxon>
        <taxon>Pichiomycetes</taxon>
        <taxon>Debaryomycetaceae</taxon>
        <taxon>Spathaspora</taxon>
    </lineage>
</organism>
<feature type="non-terminal residue" evidence="2">
    <location>
        <position position="380"/>
    </location>
</feature>
<comment type="caution">
    <text evidence="2">The sequence shown here is derived from an EMBL/GenBank/DDBJ whole genome shotgun (WGS) entry which is preliminary data.</text>
</comment>
<evidence type="ECO:0000313" key="3">
    <source>
        <dbReference type="Proteomes" id="UP000694255"/>
    </source>
</evidence>
<dbReference type="AlphaFoldDB" id="A0A8J5QUD2"/>
<protein>
    <submittedName>
        <fullName evidence="2">Uncharacterized protein</fullName>
    </submittedName>
</protein>
<keyword evidence="1" id="KW-1133">Transmembrane helix</keyword>
<feature type="transmembrane region" description="Helical" evidence="1">
    <location>
        <begin position="27"/>
        <end position="52"/>
    </location>
</feature>
<dbReference type="RefSeq" id="XP_049266481.1">
    <property type="nucleotide sequence ID" value="XM_049405756.1"/>
</dbReference>
<evidence type="ECO:0000313" key="2">
    <source>
        <dbReference type="EMBL" id="KAG7666249.1"/>
    </source>
</evidence>
<evidence type="ECO:0000256" key="1">
    <source>
        <dbReference type="SAM" id="Phobius"/>
    </source>
</evidence>